<name>A0A1J4U096_9BACT</name>
<protein>
    <submittedName>
        <fullName evidence="1">Uncharacterized protein</fullName>
    </submittedName>
</protein>
<reference evidence="1" key="1">
    <citation type="journal article" date="2016" name="Environ. Microbiol.">
        <title>Genomic resolution of a cold subsurface aquifer community provides metabolic insights for novel microbes adapted to high CO concentrations.</title>
        <authorList>
            <person name="Probst A.J."/>
            <person name="Castelle C.J."/>
            <person name="Singh A."/>
            <person name="Brown C.T."/>
            <person name="Anantharaman K."/>
            <person name="Sharon I."/>
            <person name="Hug L.A."/>
            <person name="Burstein D."/>
            <person name="Emerson J.B."/>
            <person name="Thomas B.C."/>
            <person name="Banfield J.F."/>
        </authorList>
    </citation>
    <scope>NUCLEOTIDE SEQUENCE [LARGE SCALE GENOMIC DNA]</scope>
    <source>
        <strain evidence="1">CG1_02_38_13</strain>
    </source>
</reference>
<dbReference type="Proteomes" id="UP000182465">
    <property type="component" value="Unassembled WGS sequence"/>
</dbReference>
<evidence type="ECO:0000313" key="1">
    <source>
        <dbReference type="EMBL" id="OIO16261.1"/>
    </source>
</evidence>
<proteinExistence type="predicted"/>
<gene>
    <name evidence="1" type="ORF">AUJ29_03055</name>
</gene>
<sequence length="77" mass="9342">MNVEGFTSKIQHELDYSQYQRRLHLNALRVGGFRGEEYRNILHARRQTRHLLAVIQRQNRTAKLEASSRQRHWSKIW</sequence>
<evidence type="ECO:0000313" key="2">
    <source>
        <dbReference type="Proteomes" id="UP000182465"/>
    </source>
</evidence>
<dbReference type="AlphaFoldDB" id="A0A1J4U096"/>
<accession>A0A1J4U096</accession>
<dbReference type="EMBL" id="MNVB01000065">
    <property type="protein sequence ID" value="OIO16261.1"/>
    <property type="molecule type" value="Genomic_DNA"/>
</dbReference>
<comment type="caution">
    <text evidence="1">The sequence shown here is derived from an EMBL/GenBank/DDBJ whole genome shotgun (WGS) entry which is preliminary data.</text>
</comment>
<organism evidence="1 2">
    <name type="scientific">Candidatus Kuenenbacteria bacterium CG1_02_38_13</name>
    <dbReference type="NCBI Taxonomy" id="1805235"/>
    <lineage>
        <taxon>Bacteria</taxon>
        <taxon>Candidatus Kueneniibacteriota</taxon>
    </lineage>
</organism>